<accession>A0ABR3USY9</accession>
<dbReference type="EMBL" id="JBHGVX010000002">
    <property type="protein sequence ID" value="KAL1799198.1"/>
    <property type="molecule type" value="Genomic_DNA"/>
</dbReference>
<feature type="compositionally biased region" description="Basic and acidic residues" evidence="1">
    <location>
        <begin position="111"/>
        <end position="121"/>
    </location>
</feature>
<evidence type="ECO:0000256" key="1">
    <source>
        <dbReference type="SAM" id="MobiDB-lite"/>
    </source>
</evidence>
<keyword evidence="3" id="KW-1185">Reference proteome</keyword>
<feature type="region of interest" description="Disordered" evidence="1">
    <location>
        <begin position="271"/>
        <end position="321"/>
    </location>
</feature>
<name>A0ABR3USY9_9PLEO</name>
<feature type="region of interest" description="Disordered" evidence="1">
    <location>
        <begin position="176"/>
        <end position="195"/>
    </location>
</feature>
<gene>
    <name evidence="2" type="ORF">ACET3X_003235</name>
</gene>
<dbReference type="RefSeq" id="XP_069309782.1">
    <property type="nucleotide sequence ID" value="XM_069448488.1"/>
</dbReference>
<comment type="caution">
    <text evidence="2">The sequence shown here is derived from an EMBL/GenBank/DDBJ whole genome shotgun (WGS) entry which is preliminary data.</text>
</comment>
<dbReference type="GeneID" id="96083557"/>
<reference evidence="2 3" key="1">
    <citation type="submission" date="2024-09" db="EMBL/GenBank/DDBJ databases">
        <title>T2T genomes of carrot and Alternaria dauci and their utility for understanding host-pathogen interaction during carrot leaf blight disease.</title>
        <authorList>
            <person name="Liu W."/>
            <person name="Xu S."/>
            <person name="Ou C."/>
            <person name="Liu X."/>
            <person name="Zhuang F."/>
            <person name="Deng X.W."/>
        </authorList>
    </citation>
    <scope>NUCLEOTIDE SEQUENCE [LARGE SCALE GENOMIC DNA]</scope>
    <source>
        <strain evidence="2 3">A2016</strain>
    </source>
</reference>
<proteinExistence type="predicted"/>
<organism evidence="2 3">
    <name type="scientific">Alternaria dauci</name>
    <dbReference type="NCBI Taxonomy" id="48095"/>
    <lineage>
        <taxon>Eukaryota</taxon>
        <taxon>Fungi</taxon>
        <taxon>Dikarya</taxon>
        <taxon>Ascomycota</taxon>
        <taxon>Pezizomycotina</taxon>
        <taxon>Dothideomycetes</taxon>
        <taxon>Pleosporomycetidae</taxon>
        <taxon>Pleosporales</taxon>
        <taxon>Pleosporineae</taxon>
        <taxon>Pleosporaceae</taxon>
        <taxon>Alternaria</taxon>
        <taxon>Alternaria sect. Porri</taxon>
    </lineage>
</organism>
<evidence type="ECO:0000313" key="3">
    <source>
        <dbReference type="Proteomes" id="UP001578633"/>
    </source>
</evidence>
<protein>
    <submittedName>
        <fullName evidence="2">Uncharacterized protein</fullName>
    </submittedName>
</protein>
<dbReference type="Proteomes" id="UP001578633">
    <property type="component" value="Chromosome 2"/>
</dbReference>
<feature type="region of interest" description="Disordered" evidence="1">
    <location>
        <begin position="111"/>
        <end position="136"/>
    </location>
</feature>
<evidence type="ECO:0000313" key="2">
    <source>
        <dbReference type="EMBL" id="KAL1799198.1"/>
    </source>
</evidence>
<sequence length="321" mass="37134">METKLLTYSPQRDNHNFFDTREVLDLGIHPYDLDDDWDGELPTGIFNANSAWWNEIKGNEPVPVLEWAAACGTAFRFASVQLDELERQTLDSNYHAAYERFENWRQRHIDQPKEEERKQQEINEIPAHRQPHARRALAEKRAEPDYCWDKNYQEDHEEDLYFDTWDAIKDEGALPPTGTWRDRHNSSVVGKKTTPHRQLALFRKQAAALERRSPMLVFKERSPKDEILRSKRGNGTEARLIAAVKRDEQIKNDAVMKKKAAAFTKGFKGIDPSAELIPATNKKTTETDSQDLDDIARHELRPSPYTYENGATWPFSPSSPS</sequence>